<name>A0A0V0GS17_SOLCH</name>
<sequence length="68" mass="8234">FFLLKNFYFACVHSIRKLGLLTFYFFCDYFFCAFILHWNSCTKHLYGKSRKRVEDLSALSVKKKTMFL</sequence>
<protein>
    <submittedName>
        <fullName evidence="2">Putative ovule protein</fullName>
    </submittedName>
</protein>
<keyword evidence="1" id="KW-0472">Membrane</keyword>
<organism evidence="2">
    <name type="scientific">Solanum chacoense</name>
    <name type="common">Chaco potato</name>
    <dbReference type="NCBI Taxonomy" id="4108"/>
    <lineage>
        <taxon>Eukaryota</taxon>
        <taxon>Viridiplantae</taxon>
        <taxon>Streptophyta</taxon>
        <taxon>Embryophyta</taxon>
        <taxon>Tracheophyta</taxon>
        <taxon>Spermatophyta</taxon>
        <taxon>Magnoliopsida</taxon>
        <taxon>eudicotyledons</taxon>
        <taxon>Gunneridae</taxon>
        <taxon>Pentapetalae</taxon>
        <taxon>asterids</taxon>
        <taxon>lamiids</taxon>
        <taxon>Solanales</taxon>
        <taxon>Solanaceae</taxon>
        <taxon>Solanoideae</taxon>
        <taxon>Solaneae</taxon>
        <taxon>Solanum</taxon>
    </lineage>
</organism>
<feature type="non-terminal residue" evidence="2">
    <location>
        <position position="1"/>
    </location>
</feature>
<dbReference type="EMBL" id="GEDG01032026">
    <property type="protein sequence ID" value="JAP11039.1"/>
    <property type="molecule type" value="Transcribed_RNA"/>
</dbReference>
<keyword evidence="1" id="KW-1133">Transmembrane helix</keyword>
<evidence type="ECO:0000313" key="2">
    <source>
        <dbReference type="EMBL" id="JAP11039.1"/>
    </source>
</evidence>
<reference evidence="2" key="1">
    <citation type="submission" date="2015-12" db="EMBL/GenBank/DDBJ databases">
        <title>Gene expression during late stages of embryo sac development: a critical building block for successful pollen-pistil interactions.</title>
        <authorList>
            <person name="Liu Y."/>
            <person name="Joly V."/>
            <person name="Sabar M."/>
            <person name="Matton D.P."/>
        </authorList>
    </citation>
    <scope>NUCLEOTIDE SEQUENCE</scope>
</reference>
<keyword evidence="1" id="KW-0812">Transmembrane</keyword>
<proteinExistence type="predicted"/>
<evidence type="ECO:0000256" key="1">
    <source>
        <dbReference type="SAM" id="Phobius"/>
    </source>
</evidence>
<accession>A0A0V0GS17</accession>
<feature type="transmembrane region" description="Helical" evidence="1">
    <location>
        <begin position="20"/>
        <end position="41"/>
    </location>
</feature>
<dbReference type="AlphaFoldDB" id="A0A0V0GS17"/>